<comment type="caution">
    <text evidence="1">The sequence shown here is derived from an EMBL/GenBank/DDBJ whole genome shotgun (WGS) entry which is preliminary data.</text>
</comment>
<dbReference type="AlphaFoldDB" id="A0A552UJJ9"/>
<dbReference type="Proteomes" id="UP000317894">
    <property type="component" value="Unassembled WGS sequence"/>
</dbReference>
<organism evidence="1 2">
    <name type="scientific">Glacieibacterium frigidum</name>
    <dbReference type="NCBI Taxonomy" id="2593303"/>
    <lineage>
        <taxon>Bacteria</taxon>
        <taxon>Pseudomonadati</taxon>
        <taxon>Pseudomonadota</taxon>
        <taxon>Alphaproteobacteria</taxon>
        <taxon>Sphingomonadales</taxon>
        <taxon>Sphingosinicellaceae</taxon>
        <taxon>Glacieibacterium</taxon>
    </lineage>
</organism>
<dbReference type="EMBL" id="VJWA01000001">
    <property type="protein sequence ID" value="TRW18402.1"/>
    <property type="molecule type" value="Genomic_DNA"/>
</dbReference>
<dbReference type="InterPro" id="IPR019632">
    <property type="entry name" value="DUF2497"/>
</dbReference>
<dbReference type="Pfam" id="PF10691">
    <property type="entry name" value="DUF2497"/>
    <property type="match status" value="1"/>
</dbReference>
<accession>A0A552UJJ9</accession>
<evidence type="ECO:0000313" key="1">
    <source>
        <dbReference type="EMBL" id="TRW18402.1"/>
    </source>
</evidence>
<evidence type="ECO:0000313" key="2">
    <source>
        <dbReference type="Proteomes" id="UP000317894"/>
    </source>
</evidence>
<proteinExistence type="predicted"/>
<keyword evidence="2" id="KW-1185">Reference proteome</keyword>
<protein>
    <submittedName>
        <fullName evidence="1">DUF2497 domain-containing protein</fullName>
    </submittedName>
</protein>
<reference evidence="1 2" key="1">
    <citation type="submission" date="2019-07" db="EMBL/GenBank/DDBJ databases">
        <title>Novel species isolated from glacier.</title>
        <authorList>
            <person name="Liu Q."/>
            <person name="Xin Y.-H."/>
        </authorList>
    </citation>
    <scope>NUCLEOTIDE SEQUENCE [LARGE SCALE GENOMIC DNA]</scope>
    <source>
        <strain evidence="1 2">LB1R16</strain>
    </source>
</reference>
<dbReference type="OrthoDB" id="7189469at2"/>
<name>A0A552UJJ9_9SPHN</name>
<sequence length="77" mass="8087">MDAIRASLRGAVSINEVPDETVIAVPPSAAPPAGGTTLEELVRSALAPVLKEWLDANLPEIVDRAARDEISRLTGRG</sequence>
<gene>
    <name evidence="1" type="ORF">FMM06_04965</name>
</gene>